<dbReference type="Gene3D" id="3.40.50.300">
    <property type="entry name" value="P-loop containing nucleotide triphosphate hydrolases"/>
    <property type="match status" value="1"/>
</dbReference>
<feature type="non-terminal residue" evidence="1">
    <location>
        <position position="138"/>
    </location>
</feature>
<feature type="non-terminal residue" evidence="1">
    <location>
        <position position="1"/>
    </location>
</feature>
<dbReference type="Proteomes" id="UP000216498">
    <property type="component" value="Unassembled WGS sequence"/>
</dbReference>
<dbReference type="InterPro" id="IPR027417">
    <property type="entry name" value="P-loop_NTPase"/>
</dbReference>
<sequence length="138" mass="15817">DHAGTGKTFITDGVIRFIKFFLKRKVCSMAPTGRAAKVFRSKTGEEHTSTIHRSIYKIDTLKTDTSLGQGKFKYYYEVARCIWGNKSVYIVDEASMLSDIENDHEFFRFGSGFLMRDLIRYINFSSRPDSKIIFCGEG</sequence>
<reference evidence="1 2" key="1">
    <citation type="submission" date="2017-08" db="EMBL/GenBank/DDBJ databases">
        <title>Virgibacillus indicus sp. nov. and Virgibacillus profoundi sp. nov, two moderately halophilic bacteria isolated from marine sediment by using the Microfluidic Streak Plate.</title>
        <authorList>
            <person name="Xu B."/>
            <person name="Hu B."/>
            <person name="Wang J."/>
            <person name="Zhu Y."/>
            <person name="Huang L."/>
            <person name="Du W."/>
            <person name="Huang Y."/>
        </authorList>
    </citation>
    <scope>NUCLEOTIDE SEQUENCE [LARGE SCALE GENOMIC DNA]</scope>
    <source>
        <strain evidence="1 2">IO3-P2-C2</strain>
    </source>
</reference>
<name>A0A265N535_9BACI</name>
<dbReference type="Pfam" id="PF13245">
    <property type="entry name" value="AAA_19"/>
    <property type="match status" value="1"/>
</dbReference>
<dbReference type="EMBL" id="NPMS01000059">
    <property type="protein sequence ID" value="OZU86967.1"/>
    <property type="molecule type" value="Genomic_DNA"/>
</dbReference>
<dbReference type="SUPFAM" id="SSF52540">
    <property type="entry name" value="P-loop containing nucleoside triphosphate hydrolases"/>
    <property type="match status" value="1"/>
</dbReference>
<accession>A0A265N535</accession>
<comment type="caution">
    <text evidence="1">The sequence shown here is derived from an EMBL/GenBank/DDBJ whole genome shotgun (WGS) entry which is preliminary data.</text>
</comment>
<proteinExistence type="predicted"/>
<protein>
    <recommendedName>
        <fullName evidence="3">ATP-dependent endonuclease</fullName>
    </recommendedName>
</protein>
<evidence type="ECO:0008006" key="3">
    <source>
        <dbReference type="Google" id="ProtNLM"/>
    </source>
</evidence>
<evidence type="ECO:0000313" key="2">
    <source>
        <dbReference type="Proteomes" id="UP000216498"/>
    </source>
</evidence>
<gene>
    <name evidence="1" type="ORF">CIL03_19455</name>
</gene>
<evidence type="ECO:0000313" key="1">
    <source>
        <dbReference type="EMBL" id="OZU86967.1"/>
    </source>
</evidence>
<dbReference type="RefSeq" id="WP_165768010.1">
    <property type="nucleotide sequence ID" value="NZ_NPMS01000059.1"/>
</dbReference>
<organism evidence="1 2">
    <name type="scientific">Virgibacillus indicus</name>
    <dbReference type="NCBI Taxonomy" id="2024554"/>
    <lineage>
        <taxon>Bacteria</taxon>
        <taxon>Bacillati</taxon>
        <taxon>Bacillota</taxon>
        <taxon>Bacilli</taxon>
        <taxon>Bacillales</taxon>
        <taxon>Bacillaceae</taxon>
        <taxon>Virgibacillus</taxon>
    </lineage>
</organism>
<dbReference type="AlphaFoldDB" id="A0A265N535"/>
<keyword evidence="2" id="KW-1185">Reference proteome</keyword>